<dbReference type="STRING" id="1093900.A0A507BAN2"/>
<proteinExistence type="predicted"/>
<dbReference type="GO" id="GO:0008270">
    <property type="term" value="F:zinc ion binding"/>
    <property type="evidence" value="ECO:0007669"/>
    <property type="project" value="InterPro"/>
</dbReference>
<evidence type="ECO:0000256" key="2">
    <source>
        <dbReference type="ARBA" id="ARBA00023125"/>
    </source>
</evidence>
<comment type="caution">
    <text evidence="6">The sequence shown here is derived from an EMBL/GenBank/DDBJ whole genome shotgun (WGS) entry which is preliminary data.</text>
</comment>
<keyword evidence="4" id="KW-0539">Nucleus</keyword>
<accession>A0A507BAN2</accession>
<dbReference type="GO" id="GO:0000435">
    <property type="term" value="P:positive regulation of transcription from RNA polymerase II promoter by galactose"/>
    <property type="evidence" value="ECO:0007669"/>
    <property type="project" value="TreeGrafter"/>
</dbReference>
<evidence type="ECO:0000256" key="4">
    <source>
        <dbReference type="ARBA" id="ARBA00023242"/>
    </source>
</evidence>
<dbReference type="CDD" id="cd12148">
    <property type="entry name" value="fungal_TF_MHR"/>
    <property type="match status" value="1"/>
</dbReference>
<dbReference type="GO" id="GO:0000978">
    <property type="term" value="F:RNA polymerase II cis-regulatory region sequence-specific DNA binding"/>
    <property type="evidence" value="ECO:0007669"/>
    <property type="project" value="TreeGrafter"/>
</dbReference>
<name>A0A507BAN2_9PEZI</name>
<dbReference type="GO" id="GO:0005634">
    <property type="term" value="C:nucleus"/>
    <property type="evidence" value="ECO:0007669"/>
    <property type="project" value="TreeGrafter"/>
</dbReference>
<dbReference type="InParanoid" id="A0A507BAN2"/>
<dbReference type="GeneID" id="41970946"/>
<keyword evidence="2" id="KW-0238">DNA-binding</keyword>
<dbReference type="PANTHER" id="PTHR47424:SF3">
    <property type="entry name" value="REGULATORY PROTEIN GAL4"/>
    <property type="match status" value="1"/>
</dbReference>
<dbReference type="Proteomes" id="UP000319257">
    <property type="component" value="Unassembled WGS sequence"/>
</dbReference>
<keyword evidence="3" id="KW-0804">Transcription</keyword>
<dbReference type="EMBL" id="SKBQ01000015">
    <property type="protein sequence ID" value="TPX16937.1"/>
    <property type="molecule type" value="Genomic_DNA"/>
</dbReference>
<keyword evidence="7" id="KW-1185">Reference proteome</keyword>
<dbReference type="RefSeq" id="XP_030998648.1">
    <property type="nucleotide sequence ID" value="XM_031137806.1"/>
</dbReference>
<keyword evidence="1" id="KW-0805">Transcription regulation</keyword>
<evidence type="ECO:0000313" key="7">
    <source>
        <dbReference type="Proteomes" id="UP000319257"/>
    </source>
</evidence>
<evidence type="ECO:0000313" key="6">
    <source>
        <dbReference type="EMBL" id="TPX16937.1"/>
    </source>
</evidence>
<feature type="domain" description="Xylanolytic transcriptional activator regulatory" evidence="5">
    <location>
        <begin position="185"/>
        <end position="258"/>
    </location>
</feature>
<dbReference type="SMART" id="SM00906">
    <property type="entry name" value="Fungal_trans"/>
    <property type="match status" value="1"/>
</dbReference>
<dbReference type="PANTHER" id="PTHR47424">
    <property type="entry name" value="REGULATORY PROTEIN GAL4"/>
    <property type="match status" value="1"/>
</dbReference>
<reference evidence="6 7" key="1">
    <citation type="submission" date="2019-06" db="EMBL/GenBank/DDBJ databases">
        <title>Draft genome sequence of the filamentous fungus Phialemoniopsis curvata isolated from diesel fuel.</title>
        <authorList>
            <person name="Varaljay V.A."/>
            <person name="Lyon W.J."/>
            <person name="Crouch A.L."/>
            <person name="Drake C.E."/>
            <person name="Hollomon J.M."/>
            <person name="Nadeau L.J."/>
            <person name="Nunn H.S."/>
            <person name="Stevenson B.S."/>
            <person name="Bojanowski C.L."/>
            <person name="Crookes-Goodson W.J."/>
        </authorList>
    </citation>
    <scope>NUCLEOTIDE SEQUENCE [LARGE SCALE GENOMIC DNA]</scope>
    <source>
        <strain evidence="6 7">D216</strain>
    </source>
</reference>
<protein>
    <recommendedName>
        <fullName evidence="5">Xylanolytic transcriptional activator regulatory domain-containing protein</fullName>
    </recommendedName>
</protein>
<dbReference type="AlphaFoldDB" id="A0A507BAN2"/>
<dbReference type="OrthoDB" id="3266505at2759"/>
<dbReference type="GO" id="GO:0006351">
    <property type="term" value="P:DNA-templated transcription"/>
    <property type="evidence" value="ECO:0007669"/>
    <property type="project" value="InterPro"/>
</dbReference>
<organism evidence="6 7">
    <name type="scientific">Thyridium curvatum</name>
    <dbReference type="NCBI Taxonomy" id="1093900"/>
    <lineage>
        <taxon>Eukaryota</taxon>
        <taxon>Fungi</taxon>
        <taxon>Dikarya</taxon>
        <taxon>Ascomycota</taxon>
        <taxon>Pezizomycotina</taxon>
        <taxon>Sordariomycetes</taxon>
        <taxon>Sordariomycetidae</taxon>
        <taxon>Thyridiales</taxon>
        <taxon>Thyridiaceae</taxon>
        <taxon>Thyridium</taxon>
    </lineage>
</organism>
<dbReference type="GO" id="GO:0000981">
    <property type="term" value="F:DNA-binding transcription factor activity, RNA polymerase II-specific"/>
    <property type="evidence" value="ECO:0007669"/>
    <property type="project" value="TreeGrafter"/>
</dbReference>
<dbReference type="InterPro" id="IPR007219">
    <property type="entry name" value="XnlR_reg_dom"/>
</dbReference>
<dbReference type="InterPro" id="IPR051127">
    <property type="entry name" value="Fungal_SecMet_Regulators"/>
</dbReference>
<dbReference type="Pfam" id="PF04082">
    <property type="entry name" value="Fungal_trans"/>
    <property type="match status" value="1"/>
</dbReference>
<sequence length="573" mass="63880">MTAVADEGTNTFEYFGSSSAGSFTRQIKAAIDARLGVSAATPAQPTPTLSGNGPQDAILDGASYTLPARRVADRLMSTYWLYVDPLYPFLNRKVWERSYRALFEGTPLHTDERIFVTMLNVIFALSTQLLEATHSEYRENSSNAYFINARDLLRLDPWEPGSLELVQCLLLMGQYSQSTNNPHKTWMVVGNAIRIAQGLGLHLPETSANVADADERETLRRVWYGCVLMDRTVCMTHGRPAMVSENIPSAVPMPVWSQPGSGSTSATASNKSSQTYFAFFVKSVELYEIIHQANLKLYSGSDSRSARKEGPQASHREADDEDLGIVMQIDSSLSRWKCSLPDHLKPDTTELPDSATVQRQAVILRIRFLHARILLLRPIMARFCLDHAPYHHVYDSLKTRVTQQCALFCVETAKRMISTLVQYQQNDGTVGLLPAWWYRVYYVYSAATILIAAKLRPDVFPAPDIARSWEQAMSILETHERFGQSAKRCAAALHILSTKILQDTQTCENPRNGAGLAGSGERPATLVDSGTAFSGQVDENTFFGRSDLAGISFDINDFTWLNDMHAWELLNQA</sequence>
<evidence type="ECO:0000256" key="3">
    <source>
        <dbReference type="ARBA" id="ARBA00023163"/>
    </source>
</evidence>
<evidence type="ECO:0000256" key="1">
    <source>
        <dbReference type="ARBA" id="ARBA00023015"/>
    </source>
</evidence>
<gene>
    <name evidence="6" type="ORF">E0L32_003499</name>
</gene>
<evidence type="ECO:0000259" key="5">
    <source>
        <dbReference type="SMART" id="SM00906"/>
    </source>
</evidence>